<dbReference type="Proteomes" id="UP000007110">
    <property type="component" value="Unassembled WGS sequence"/>
</dbReference>
<dbReference type="KEGG" id="spu:105438136"/>
<evidence type="ECO:0000259" key="12">
    <source>
        <dbReference type="PROSITE" id="PS50287"/>
    </source>
</evidence>
<evidence type="ECO:0000259" key="13">
    <source>
        <dbReference type="PROSITE" id="PS51212"/>
    </source>
</evidence>
<evidence type="ECO:0000256" key="1">
    <source>
        <dbReference type="ARBA" id="ARBA00004167"/>
    </source>
</evidence>
<evidence type="ECO:0000256" key="4">
    <source>
        <dbReference type="ARBA" id="ARBA00022989"/>
    </source>
</evidence>
<evidence type="ECO:0008006" key="16">
    <source>
        <dbReference type="Google" id="ProtNLM"/>
    </source>
</evidence>
<dbReference type="RefSeq" id="XP_030839458.1">
    <property type="nucleotide sequence ID" value="XM_030983598.1"/>
</dbReference>
<dbReference type="PANTHER" id="PTHR24269:SF16">
    <property type="entry name" value="PROTEIN SLG1"/>
    <property type="match status" value="1"/>
</dbReference>
<dbReference type="InParanoid" id="A0A7M7NNW5"/>
<protein>
    <recommendedName>
        <fullName evidence="16">WSC domain-containing protein</fullName>
    </recommendedName>
</protein>
<name>A0A7M7NNW5_STRPU</name>
<dbReference type="PROSITE" id="PS51212">
    <property type="entry name" value="WSC"/>
    <property type="match status" value="1"/>
</dbReference>
<feature type="region of interest" description="Disordered" evidence="9">
    <location>
        <begin position="479"/>
        <end position="518"/>
    </location>
</feature>
<proteinExistence type="predicted"/>
<dbReference type="GO" id="GO:0004888">
    <property type="term" value="F:transmembrane signaling receptor activity"/>
    <property type="evidence" value="ECO:0000318"/>
    <property type="project" value="GO_Central"/>
</dbReference>
<dbReference type="SUPFAM" id="SSF56487">
    <property type="entry name" value="SRCR-like"/>
    <property type="match status" value="1"/>
</dbReference>
<keyword evidence="15" id="KW-1185">Reference proteome</keyword>
<dbReference type="OMA" id="CGEANAG"/>
<dbReference type="Pfam" id="PF01822">
    <property type="entry name" value="WSC"/>
    <property type="match status" value="1"/>
</dbReference>
<keyword evidence="4 10" id="KW-1133">Transmembrane helix</keyword>
<dbReference type="Pfam" id="PF00530">
    <property type="entry name" value="SRCR"/>
    <property type="match status" value="1"/>
</dbReference>
<dbReference type="PROSITE" id="PS50287">
    <property type="entry name" value="SRCR_2"/>
    <property type="match status" value="1"/>
</dbReference>
<dbReference type="GeneID" id="105438136"/>
<dbReference type="EnsemblMetazoa" id="XM_030983598">
    <property type="protein sequence ID" value="XP_030839458"/>
    <property type="gene ID" value="LOC105438136"/>
</dbReference>
<accession>A0A7M7NNW5</accession>
<evidence type="ECO:0000256" key="3">
    <source>
        <dbReference type="ARBA" id="ARBA00022729"/>
    </source>
</evidence>
<evidence type="ECO:0000313" key="15">
    <source>
        <dbReference type="Proteomes" id="UP000007110"/>
    </source>
</evidence>
<keyword evidence="7" id="KW-0325">Glycoprotein</keyword>
<organism evidence="14 15">
    <name type="scientific">Strongylocentrotus purpuratus</name>
    <name type="common">Purple sea urchin</name>
    <dbReference type="NCBI Taxonomy" id="7668"/>
    <lineage>
        <taxon>Eukaryota</taxon>
        <taxon>Metazoa</taxon>
        <taxon>Echinodermata</taxon>
        <taxon>Eleutherozoa</taxon>
        <taxon>Echinozoa</taxon>
        <taxon>Echinoidea</taxon>
        <taxon>Euechinoidea</taxon>
        <taxon>Echinacea</taxon>
        <taxon>Camarodonta</taxon>
        <taxon>Echinidea</taxon>
        <taxon>Strongylocentrotidae</taxon>
        <taxon>Strongylocentrotus</taxon>
    </lineage>
</organism>
<dbReference type="SMART" id="SM00321">
    <property type="entry name" value="WSC"/>
    <property type="match status" value="1"/>
</dbReference>
<feature type="chain" id="PRO_5029913874" description="WSC domain-containing protein" evidence="11">
    <location>
        <begin position="19"/>
        <end position="546"/>
    </location>
</feature>
<feature type="domain" description="SRCR" evidence="12">
    <location>
        <begin position="30"/>
        <end position="132"/>
    </location>
</feature>
<keyword evidence="2 10" id="KW-0812">Transmembrane</keyword>
<comment type="subcellular location">
    <subcellularLocation>
        <location evidence="1">Membrane</location>
        <topology evidence="1">Single-pass membrane protein</topology>
    </subcellularLocation>
</comment>
<feature type="region of interest" description="Disordered" evidence="9">
    <location>
        <begin position="246"/>
        <end position="276"/>
    </location>
</feature>
<dbReference type="GO" id="GO:0005886">
    <property type="term" value="C:plasma membrane"/>
    <property type="evidence" value="ECO:0000318"/>
    <property type="project" value="GO_Central"/>
</dbReference>
<evidence type="ECO:0000256" key="2">
    <source>
        <dbReference type="ARBA" id="ARBA00022692"/>
    </source>
</evidence>
<evidence type="ECO:0000256" key="5">
    <source>
        <dbReference type="ARBA" id="ARBA00023136"/>
    </source>
</evidence>
<evidence type="ECO:0000256" key="10">
    <source>
        <dbReference type="SAM" id="Phobius"/>
    </source>
</evidence>
<comment type="caution">
    <text evidence="8">Lacks conserved residue(s) required for the propagation of feature annotation.</text>
</comment>
<dbReference type="InterPro" id="IPR051836">
    <property type="entry name" value="Kremen_rcpt"/>
</dbReference>
<feature type="transmembrane region" description="Helical" evidence="10">
    <location>
        <begin position="285"/>
        <end position="308"/>
    </location>
</feature>
<dbReference type="PANTHER" id="PTHR24269">
    <property type="entry name" value="KREMEN PROTEIN"/>
    <property type="match status" value="1"/>
</dbReference>
<dbReference type="InterPro" id="IPR001190">
    <property type="entry name" value="SRCR"/>
</dbReference>
<dbReference type="PRINTS" id="PR00258">
    <property type="entry name" value="SPERACTRCPTR"/>
</dbReference>
<keyword evidence="6 8" id="KW-1015">Disulfide bond</keyword>
<dbReference type="AlphaFoldDB" id="A0A7M7NNW5"/>
<dbReference type="InterPro" id="IPR036772">
    <property type="entry name" value="SRCR-like_dom_sf"/>
</dbReference>
<feature type="compositionally biased region" description="Low complexity" evidence="9">
    <location>
        <begin position="257"/>
        <end position="273"/>
    </location>
</feature>
<evidence type="ECO:0000256" key="11">
    <source>
        <dbReference type="SAM" id="SignalP"/>
    </source>
</evidence>
<reference evidence="15" key="1">
    <citation type="submission" date="2015-02" db="EMBL/GenBank/DDBJ databases">
        <title>Genome sequencing for Strongylocentrotus purpuratus.</title>
        <authorList>
            <person name="Murali S."/>
            <person name="Liu Y."/>
            <person name="Vee V."/>
            <person name="English A."/>
            <person name="Wang M."/>
            <person name="Skinner E."/>
            <person name="Han Y."/>
            <person name="Muzny D.M."/>
            <person name="Worley K.C."/>
            <person name="Gibbs R.A."/>
        </authorList>
    </citation>
    <scope>NUCLEOTIDE SEQUENCE</scope>
</reference>
<evidence type="ECO:0000256" key="8">
    <source>
        <dbReference type="PROSITE-ProRule" id="PRU00196"/>
    </source>
</evidence>
<sequence length="546" mass="58149">MDWHRIILVFLGIFLTQCSNHMVRCVITDVRLVGGPTSNKGTVEIRIDNGPWETTCEVNLDSSDVIVICRQLGFKGANIVIRDTHYGQNSTPTRGLGCLGVETDLSECPSFLSACSNAGGASCHGESYLGCFGKQQINHVLTGDKSTDVPDMTISYCIQFCYESATAKYIYAGVELGNNCLCGEANAGYPRQGEVSDAFCQAPCSGDPTESCGGYEFIAVFRIPMVPPTTTSITLTPSTSILELTSPNQVTTNNGNTSAIPSSSTASMSPKATFDPPGTRNNTGLYGGIGGGVAAFIILIIIIVIIFIMGRRSRKGRKDHTSSQRMSFATASTPTGINGLGISNAALEEPSVAGGSQLGLQASNNATASVLTASGRDKSGLLVNLNPKMSMNIYGGIDDEVLGDGMMPYASFDTAATVQNNNGRLSVVYAMPDKNGNEPRNDYEVITNEMAHYASVDNVSPMRPRTMPNKNDRLSVVYAAPDKNGNGPRNDTSEDFGSLYAIPDKPRGQPDGNDDGIVHGLYAKADESLSGDQYEPEMVENELYTI</sequence>
<evidence type="ECO:0000256" key="7">
    <source>
        <dbReference type="ARBA" id="ARBA00023180"/>
    </source>
</evidence>
<keyword evidence="3 11" id="KW-0732">Signal</keyword>
<dbReference type="SMART" id="SM00202">
    <property type="entry name" value="SR"/>
    <property type="match status" value="1"/>
</dbReference>
<feature type="signal peptide" evidence="11">
    <location>
        <begin position="1"/>
        <end position="18"/>
    </location>
</feature>
<dbReference type="GO" id="GO:0007165">
    <property type="term" value="P:signal transduction"/>
    <property type="evidence" value="ECO:0000318"/>
    <property type="project" value="GO_Central"/>
</dbReference>
<reference evidence="14" key="2">
    <citation type="submission" date="2021-01" db="UniProtKB">
        <authorList>
            <consortium name="EnsemblMetazoa"/>
        </authorList>
    </citation>
    <scope>IDENTIFICATION</scope>
</reference>
<keyword evidence="5 10" id="KW-0472">Membrane</keyword>
<dbReference type="OrthoDB" id="2019572at2759"/>
<evidence type="ECO:0000256" key="9">
    <source>
        <dbReference type="SAM" id="MobiDB-lite"/>
    </source>
</evidence>
<evidence type="ECO:0000256" key="6">
    <source>
        <dbReference type="ARBA" id="ARBA00023157"/>
    </source>
</evidence>
<feature type="domain" description="WSC" evidence="13">
    <location>
        <begin position="125"/>
        <end position="224"/>
    </location>
</feature>
<evidence type="ECO:0000313" key="14">
    <source>
        <dbReference type="EnsemblMetazoa" id="XP_030839458"/>
    </source>
</evidence>
<feature type="disulfide bond" evidence="8">
    <location>
        <begin position="98"/>
        <end position="108"/>
    </location>
</feature>
<dbReference type="InterPro" id="IPR002889">
    <property type="entry name" value="WSC_carb-bd"/>
</dbReference>
<dbReference type="Gene3D" id="3.10.250.10">
    <property type="entry name" value="SRCR-like domain"/>
    <property type="match status" value="1"/>
</dbReference>